<dbReference type="PANTHER" id="PTHR24056:SF486">
    <property type="entry name" value="OS12G0427000 PROTEIN"/>
    <property type="match status" value="1"/>
</dbReference>
<evidence type="ECO:0000313" key="9">
    <source>
        <dbReference type="EMBL" id="GJN06601.1"/>
    </source>
</evidence>
<organism evidence="9 10">
    <name type="scientific">Eleusine coracana subsp. coracana</name>
    <dbReference type="NCBI Taxonomy" id="191504"/>
    <lineage>
        <taxon>Eukaryota</taxon>
        <taxon>Viridiplantae</taxon>
        <taxon>Streptophyta</taxon>
        <taxon>Embryophyta</taxon>
        <taxon>Tracheophyta</taxon>
        <taxon>Spermatophyta</taxon>
        <taxon>Magnoliopsida</taxon>
        <taxon>Liliopsida</taxon>
        <taxon>Poales</taxon>
        <taxon>Poaceae</taxon>
        <taxon>PACMAD clade</taxon>
        <taxon>Chloridoideae</taxon>
        <taxon>Cynodonteae</taxon>
        <taxon>Eleusininae</taxon>
        <taxon>Eleusine</taxon>
    </lineage>
</organism>
<dbReference type="Pfam" id="PF00069">
    <property type="entry name" value="Pkinase"/>
    <property type="match status" value="1"/>
</dbReference>
<dbReference type="EC" id="2.7.11.23" evidence="1"/>
<evidence type="ECO:0000256" key="4">
    <source>
        <dbReference type="ARBA" id="ARBA00022840"/>
    </source>
</evidence>
<reference evidence="9" key="1">
    <citation type="journal article" date="2018" name="DNA Res.">
        <title>Multiple hybrid de novo genome assembly of finger millet, an orphan allotetraploid crop.</title>
        <authorList>
            <person name="Hatakeyama M."/>
            <person name="Aluri S."/>
            <person name="Balachadran M.T."/>
            <person name="Sivarajan S.R."/>
            <person name="Patrignani A."/>
            <person name="Gruter S."/>
            <person name="Poveda L."/>
            <person name="Shimizu-Inatsugi R."/>
            <person name="Baeten J."/>
            <person name="Francoijs K.J."/>
            <person name="Nataraja K.N."/>
            <person name="Reddy Y.A.N."/>
            <person name="Phadnis S."/>
            <person name="Ravikumar R.L."/>
            <person name="Schlapbach R."/>
            <person name="Sreeman S.M."/>
            <person name="Shimizu K.K."/>
        </authorList>
    </citation>
    <scope>NUCLEOTIDE SEQUENCE</scope>
</reference>
<dbReference type="InterPro" id="IPR000719">
    <property type="entry name" value="Prot_kinase_dom"/>
</dbReference>
<comment type="catalytic activity">
    <reaction evidence="5">
        <text>[DNA-directed RNA polymerase] + ATP = phospho-[DNA-directed RNA polymerase] + ADP + H(+)</text>
        <dbReference type="Rhea" id="RHEA:10216"/>
        <dbReference type="Rhea" id="RHEA-COMP:11321"/>
        <dbReference type="Rhea" id="RHEA-COMP:11322"/>
        <dbReference type="ChEBI" id="CHEBI:15378"/>
        <dbReference type="ChEBI" id="CHEBI:30616"/>
        <dbReference type="ChEBI" id="CHEBI:43176"/>
        <dbReference type="ChEBI" id="CHEBI:68546"/>
        <dbReference type="ChEBI" id="CHEBI:456216"/>
        <dbReference type="EC" id="2.7.11.23"/>
    </reaction>
</comment>
<dbReference type="PANTHER" id="PTHR24056">
    <property type="entry name" value="CELL DIVISION PROTEIN KINASE"/>
    <property type="match status" value="1"/>
</dbReference>
<dbReference type="SUPFAM" id="SSF56112">
    <property type="entry name" value="Protein kinase-like (PK-like)"/>
    <property type="match status" value="1"/>
</dbReference>
<feature type="binding site" evidence="6">
    <location>
        <position position="45"/>
    </location>
    <ligand>
        <name>ATP</name>
        <dbReference type="ChEBI" id="CHEBI:30616"/>
    </ligand>
</feature>
<gene>
    <name evidence="9" type="primary">ga24346</name>
    <name evidence="9" type="ORF">PR202_ga24346</name>
</gene>
<dbReference type="GO" id="GO:0005634">
    <property type="term" value="C:nucleus"/>
    <property type="evidence" value="ECO:0007669"/>
    <property type="project" value="TreeGrafter"/>
</dbReference>
<keyword evidence="3 6" id="KW-0547">Nucleotide-binding</keyword>
<dbReference type="EMBL" id="BQKI01000013">
    <property type="protein sequence ID" value="GJN06601.1"/>
    <property type="molecule type" value="Genomic_DNA"/>
</dbReference>
<dbReference type="GO" id="GO:0005524">
    <property type="term" value="F:ATP binding"/>
    <property type="evidence" value="ECO:0007669"/>
    <property type="project" value="UniProtKB-UniRule"/>
</dbReference>
<comment type="caution">
    <text evidence="9">The sequence shown here is derived from an EMBL/GenBank/DDBJ whole genome shotgun (WGS) entry which is preliminary data.</text>
</comment>
<keyword evidence="2" id="KW-0597">Phosphoprotein</keyword>
<dbReference type="PROSITE" id="PS00107">
    <property type="entry name" value="PROTEIN_KINASE_ATP"/>
    <property type="match status" value="1"/>
</dbReference>
<feature type="region of interest" description="Disordered" evidence="7">
    <location>
        <begin position="165"/>
        <end position="192"/>
    </location>
</feature>
<evidence type="ECO:0000256" key="6">
    <source>
        <dbReference type="PROSITE-ProRule" id="PRU10141"/>
    </source>
</evidence>
<evidence type="ECO:0000259" key="8">
    <source>
        <dbReference type="PROSITE" id="PS50011"/>
    </source>
</evidence>
<evidence type="ECO:0000256" key="7">
    <source>
        <dbReference type="SAM" id="MobiDB-lite"/>
    </source>
</evidence>
<feature type="domain" description="Protein kinase" evidence="8">
    <location>
        <begin position="16"/>
        <end position="299"/>
    </location>
</feature>
<accession>A0AAV5D840</accession>
<dbReference type="InterPro" id="IPR017441">
    <property type="entry name" value="Protein_kinase_ATP_BS"/>
</dbReference>
<sequence>MAAAPINWSPAVAARYQDPKFLGRGIFGQVYAAWDTVTKQLVAVKQLSGRSTDEFAPTGPVEFAQEVSALEACRGHPNVVRLVDSVDADADCGDRFIVMEFAGKVNLRRYSQRRRDEGRPFTEGEVRDAMAQLLSGVACVHRARVVHREVVPENVVVYDEALQQETTTTESNKRKKARVRPRTGRRAVGVSSSGPYRAPELFLGSTDYDERVDTWGIGCVMAELLAGSDEPFFGSGSDQDVLKGIARLDVVPDRRRGPLREAFPKEVLSRAGFDVLSGLLETNPRRRITAAAALKKPWFRCRGFGACFGSPVACASI</sequence>
<dbReference type="PROSITE" id="PS50011">
    <property type="entry name" value="PROTEIN_KINASE_DOM"/>
    <property type="match status" value="1"/>
</dbReference>
<name>A0AAV5D840_ELECO</name>
<dbReference type="GO" id="GO:0007346">
    <property type="term" value="P:regulation of mitotic cell cycle"/>
    <property type="evidence" value="ECO:0007669"/>
    <property type="project" value="TreeGrafter"/>
</dbReference>
<evidence type="ECO:0000313" key="10">
    <source>
        <dbReference type="Proteomes" id="UP001054889"/>
    </source>
</evidence>
<feature type="compositionally biased region" description="Basic residues" evidence="7">
    <location>
        <begin position="173"/>
        <end position="185"/>
    </location>
</feature>
<keyword evidence="10" id="KW-1185">Reference proteome</keyword>
<proteinExistence type="predicted"/>
<dbReference type="AlphaFoldDB" id="A0AAV5D840"/>
<evidence type="ECO:0000256" key="5">
    <source>
        <dbReference type="ARBA" id="ARBA00049280"/>
    </source>
</evidence>
<dbReference type="InterPro" id="IPR050108">
    <property type="entry name" value="CDK"/>
</dbReference>
<dbReference type="Gene3D" id="1.10.510.10">
    <property type="entry name" value="Transferase(Phosphotransferase) domain 1"/>
    <property type="match status" value="1"/>
</dbReference>
<dbReference type="InterPro" id="IPR011009">
    <property type="entry name" value="Kinase-like_dom_sf"/>
</dbReference>
<dbReference type="Gene3D" id="3.30.200.20">
    <property type="entry name" value="Phosphorylase Kinase, domain 1"/>
    <property type="match status" value="1"/>
</dbReference>
<evidence type="ECO:0000256" key="1">
    <source>
        <dbReference type="ARBA" id="ARBA00012409"/>
    </source>
</evidence>
<evidence type="ECO:0000256" key="2">
    <source>
        <dbReference type="ARBA" id="ARBA00022553"/>
    </source>
</evidence>
<evidence type="ECO:0000256" key="3">
    <source>
        <dbReference type="ARBA" id="ARBA00022741"/>
    </source>
</evidence>
<reference evidence="9" key="2">
    <citation type="submission" date="2021-12" db="EMBL/GenBank/DDBJ databases">
        <title>Resequencing data analysis of finger millet.</title>
        <authorList>
            <person name="Hatakeyama M."/>
            <person name="Aluri S."/>
            <person name="Balachadran M.T."/>
            <person name="Sivarajan S.R."/>
            <person name="Poveda L."/>
            <person name="Shimizu-Inatsugi R."/>
            <person name="Schlapbach R."/>
            <person name="Sreeman S.M."/>
            <person name="Shimizu K.K."/>
        </authorList>
    </citation>
    <scope>NUCLEOTIDE SEQUENCE</scope>
</reference>
<protein>
    <recommendedName>
        <fullName evidence="1">[RNA-polymerase]-subunit kinase</fullName>
        <ecNumber evidence="1">2.7.11.23</ecNumber>
    </recommendedName>
</protein>
<dbReference type="Proteomes" id="UP001054889">
    <property type="component" value="Unassembled WGS sequence"/>
</dbReference>
<keyword evidence="4 6" id="KW-0067">ATP-binding</keyword>
<dbReference type="GO" id="GO:0008353">
    <property type="term" value="F:RNA polymerase II CTD heptapeptide repeat kinase activity"/>
    <property type="evidence" value="ECO:0007669"/>
    <property type="project" value="UniProtKB-EC"/>
</dbReference>